<dbReference type="RefSeq" id="WP_281884477.1">
    <property type="nucleotide sequence ID" value="NZ_BSDP01000001.1"/>
</dbReference>
<keyword evidence="2" id="KW-1277">Toxin-antitoxin system</keyword>
<comment type="caution">
    <text evidence="11">The sequence shown here is derived from an EMBL/GenBank/DDBJ whole genome shotgun (WGS) entry which is preliminary data.</text>
</comment>
<protein>
    <recommendedName>
        <fullName evidence="10">Polymerase nucleotidyl transferase domain-containing protein</fullName>
    </recommendedName>
</protein>
<evidence type="ECO:0000313" key="11">
    <source>
        <dbReference type="EMBL" id="GLI27711.1"/>
    </source>
</evidence>
<dbReference type="SUPFAM" id="SSF81301">
    <property type="entry name" value="Nucleotidyltransferase"/>
    <property type="match status" value="1"/>
</dbReference>
<proteinExistence type="inferred from homology"/>
<comment type="cofactor">
    <cofactor evidence="1">
        <name>Mg(2+)</name>
        <dbReference type="ChEBI" id="CHEBI:18420"/>
    </cofactor>
</comment>
<feature type="domain" description="Polymerase nucleotidyl transferase" evidence="10">
    <location>
        <begin position="81"/>
        <end position="157"/>
    </location>
</feature>
<evidence type="ECO:0000256" key="2">
    <source>
        <dbReference type="ARBA" id="ARBA00022649"/>
    </source>
</evidence>
<dbReference type="Pfam" id="PF01909">
    <property type="entry name" value="NTP_transf_2"/>
    <property type="match status" value="1"/>
</dbReference>
<dbReference type="Gene3D" id="3.30.460.10">
    <property type="entry name" value="Beta Polymerase, domain 2"/>
    <property type="match status" value="1"/>
</dbReference>
<evidence type="ECO:0000313" key="12">
    <source>
        <dbReference type="Proteomes" id="UP001144396"/>
    </source>
</evidence>
<keyword evidence="7" id="KW-0067">ATP-binding</keyword>
<gene>
    <name evidence="11" type="ORF">ARHIZOSPH14_19530</name>
</gene>
<evidence type="ECO:0000256" key="4">
    <source>
        <dbReference type="ARBA" id="ARBA00022695"/>
    </source>
</evidence>
<dbReference type="Proteomes" id="UP001144396">
    <property type="component" value="Unassembled WGS sequence"/>
</dbReference>
<dbReference type="InterPro" id="IPR043519">
    <property type="entry name" value="NT_sf"/>
</dbReference>
<name>A0A9W6CXA6_9MICO</name>
<keyword evidence="5" id="KW-0479">Metal-binding</keyword>
<keyword evidence="8" id="KW-0460">Magnesium</keyword>
<dbReference type="CDD" id="cd05403">
    <property type="entry name" value="NT_KNTase_like"/>
    <property type="match status" value="1"/>
</dbReference>
<evidence type="ECO:0000259" key="10">
    <source>
        <dbReference type="Pfam" id="PF01909"/>
    </source>
</evidence>
<reference evidence="11" key="1">
    <citation type="submission" date="2022-12" db="EMBL/GenBank/DDBJ databases">
        <title>Reference genome sequencing for broad-spectrum identification of bacterial and archaeal isolates by mass spectrometry.</title>
        <authorList>
            <person name="Sekiguchi Y."/>
            <person name="Tourlousse D.M."/>
        </authorList>
    </citation>
    <scope>NUCLEOTIDE SEQUENCE</scope>
    <source>
        <strain evidence="11">14</strain>
    </source>
</reference>
<sequence length="164" mass="17417">MTTFTPIKIDPAIDRLVSDAAHVLGRTKKDVVSAAVREFIETHRTELEAGVNATAERLTSGTGTATRLGPLRARLNANREELLAALERLGASNVRVFGSVARGDETATSDIDLLVDLTEAVGLFDLGRMRSTAEGILDAPVDIVPADSLKVDIAADVLREATPV</sequence>
<keyword evidence="12" id="KW-1185">Reference proteome</keyword>
<accession>A0A9W6CXA6</accession>
<evidence type="ECO:0000256" key="6">
    <source>
        <dbReference type="ARBA" id="ARBA00022741"/>
    </source>
</evidence>
<organism evidence="11 12">
    <name type="scientific">Agromyces rhizosphaerae</name>
    <dbReference type="NCBI Taxonomy" id="88374"/>
    <lineage>
        <taxon>Bacteria</taxon>
        <taxon>Bacillati</taxon>
        <taxon>Actinomycetota</taxon>
        <taxon>Actinomycetes</taxon>
        <taxon>Micrococcales</taxon>
        <taxon>Microbacteriaceae</taxon>
        <taxon>Agromyces</taxon>
    </lineage>
</organism>
<evidence type="ECO:0000256" key="1">
    <source>
        <dbReference type="ARBA" id="ARBA00001946"/>
    </source>
</evidence>
<evidence type="ECO:0000256" key="5">
    <source>
        <dbReference type="ARBA" id="ARBA00022723"/>
    </source>
</evidence>
<dbReference type="GO" id="GO:0016779">
    <property type="term" value="F:nucleotidyltransferase activity"/>
    <property type="evidence" value="ECO:0007669"/>
    <property type="project" value="UniProtKB-KW"/>
</dbReference>
<evidence type="ECO:0000256" key="8">
    <source>
        <dbReference type="ARBA" id="ARBA00022842"/>
    </source>
</evidence>
<evidence type="ECO:0000256" key="3">
    <source>
        <dbReference type="ARBA" id="ARBA00022679"/>
    </source>
</evidence>
<dbReference type="InterPro" id="IPR002934">
    <property type="entry name" value="Polymerase_NTP_transf_dom"/>
</dbReference>
<keyword evidence="6" id="KW-0547">Nucleotide-binding</keyword>
<keyword evidence="3" id="KW-0808">Transferase</keyword>
<evidence type="ECO:0000256" key="9">
    <source>
        <dbReference type="ARBA" id="ARBA00038276"/>
    </source>
</evidence>
<dbReference type="PANTHER" id="PTHR33571">
    <property type="entry name" value="SSL8005 PROTEIN"/>
    <property type="match status" value="1"/>
</dbReference>
<keyword evidence="4" id="KW-0548">Nucleotidyltransferase</keyword>
<evidence type="ECO:0000256" key="7">
    <source>
        <dbReference type="ARBA" id="ARBA00022840"/>
    </source>
</evidence>
<comment type="similarity">
    <text evidence="9">Belongs to the MntA antitoxin family.</text>
</comment>
<dbReference type="GO" id="GO:0046872">
    <property type="term" value="F:metal ion binding"/>
    <property type="evidence" value="ECO:0007669"/>
    <property type="project" value="UniProtKB-KW"/>
</dbReference>
<dbReference type="GO" id="GO:0005524">
    <property type="term" value="F:ATP binding"/>
    <property type="evidence" value="ECO:0007669"/>
    <property type="project" value="UniProtKB-KW"/>
</dbReference>
<dbReference type="EMBL" id="BSDP01000001">
    <property type="protein sequence ID" value="GLI27711.1"/>
    <property type="molecule type" value="Genomic_DNA"/>
</dbReference>
<dbReference type="AlphaFoldDB" id="A0A9W6CXA6"/>
<dbReference type="InterPro" id="IPR052038">
    <property type="entry name" value="Type-VII_TA_antitoxin"/>
</dbReference>
<dbReference type="PANTHER" id="PTHR33571:SF12">
    <property type="entry name" value="BSL3053 PROTEIN"/>
    <property type="match status" value="1"/>
</dbReference>